<evidence type="ECO:0000256" key="1">
    <source>
        <dbReference type="SAM" id="MobiDB-lite"/>
    </source>
</evidence>
<feature type="region of interest" description="Disordered" evidence="1">
    <location>
        <begin position="333"/>
        <end position="352"/>
    </location>
</feature>
<dbReference type="Proteomes" id="UP000476934">
    <property type="component" value="Unassembled WGS sequence"/>
</dbReference>
<dbReference type="AlphaFoldDB" id="A0A6M0P5B8"/>
<sequence>MQFNKGVKVALVASIIGVGSTSLLPGLAYGETNSSIPQGEQNVSSSTQKNEIATLTQIAISGATLNQSFSPNLKTYTAMVANDVKEVQLLLKSDDQNAVITVNGKKITSGVATTLTLTTGKNDFLIKVADGTEINTYHLTINRQQSNQNELQALTLSNGKLSPSFQSAITSYNVIVENEIKALTVNAKAKDEVAKIKVNDKQLTSKGASVNIPVGNSNIVIKVTAENGEVKTYTIHVTREAAKKEKSASQTTAKTETKKQTSKKDIQKEKKTPATKVTTEKHSFIADKTRAGKNKMEVKTMKLASRKTAAQSQTQSPSQFSAKKMKSTTTATVSFNQQTQSEQRTAFSNSKTQEKASTAILSALATSHGTWNKAFQSDEFTYHVKLSSNVSSVKISATPTYADASISIEDSTNNDITFGDQQSKKIISVVVKNGDDQKTYVLVFNKTIKSKDTDDHTEKNTETASSIKSTSASAATDTSTINKDNHTTIIKHQQQNHSSWFAKIVDTIGNFFKSLFN</sequence>
<accession>A0A6M0P5B8</accession>
<dbReference type="InterPro" id="IPR025883">
    <property type="entry name" value="Cadherin-like_domain"/>
</dbReference>
<feature type="compositionally biased region" description="Low complexity" evidence="1">
    <location>
        <begin position="462"/>
        <end position="479"/>
    </location>
</feature>
<reference evidence="3 4" key="1">
    <citation type="submission" date="2020-03" db="EMBL/GenBank/DDBJ databases">
        <title>Bacillus aquiflavi sp. nov., isolated from yellow water of strong flavor Chinese baijiu in Yibin region of China.</title>
        <authorList>
            <person name="Xie J."/>
        </authorList>
    </citation>
    <scope>NUCLEOTIDE SEQUENCE [LARGE SCALE GENOMIC DNA]</scope>
    <source>
        <strain evidence="3 4">Gsoil 114</strain>
    </source>
</reference>
<feature type="region of interest" description="Disordered" evidence="1">
    <location>
        <begin position="304"/>
        <end position="325"/>
    </location>
</feature>
<feature type="compositionally biased region" description="Polar residues" evidence="1">
    <location>
        <begin position="333"/>
        <end position="351"/>
    </location>
</feature>
<keyword evidence="4" id="KW-1185">Reference proteome</keyword>
<feature type="compositionally biased region" description="Basic and acidic residues" evidence="1">
    <location>
        <begin position="255"/>
        <end position="288"/>
    </location>
</feature>
<dbReference type="EMBL" id="JAAIWK010000010">
    <property type="protein sequence ID" value="NEY19914.1"/>
    <property type="molecule type" value="Genomic_DNA"/>
</dbReference>
<feature type="region of interest" description="Disordered" evidence="1">
    <location>
        <begin position="452"/>
        <end position="479"/>
    </location>
</feature>
<protein>
    <submittedName>
        <fullName evidence="3">Cadherin-like beta sandwich domain-containing protein</fullName>
    </submittedName>
</protein>
<organism evidence="3 4">
    <name type="scientific">Heyndrickxia ginsengihumi</name>
    <dbReference type="NCBI Taxonomy" id="363870"/>
    <lineage>
        <taxon>Bacteria</taxon>
        <taxon>Bacillati</taxon>
        <taxon>Bacillota</taxon>
        <taxon>Bacilli</taxon>
        <taxon>Bacillales</taxon>
        <taxon>Bacillaceae</taxon>
        <taxon>Heyndrickxia</taxon>
    </lineage>
</organism>
<feature type="region of interest" description="Disordered" evidence="1">
    <location>
        <begin position="240"/>
        <end position="288"/>
    </location>
</feature>
<dbReference type="RefSeq" id="WP_025730674.1">
    <property type="nucleotide sequence ID" value="NZ_JAAIWK010000010.1"/>
</dbReference>
<feature type="domain" description="Cadherin-like beta-sandwich-like" evidence="2">
    <location>
        <begin position="362"/>
        <end position="445"/>
    </location>
</feature>
<evidence type="ECO:0000313" key="4">
    <source>
        <dbReference type="Proteomes" id="UP000476934"/>
    </source>
</evidence>
<gene>
    <name evidence="3" type="ORF">G4D61_08025</name>
</gene>
<feature type="compositionally biased region" description="Basic and acidic residues" evidence="1">
    <location>
        <begin position="452"/>
        <end position="461"/>
    </location>
</feature>
<evidence type="ECO:0000259" key="2">
    <source>
        <dbReference type="Pfam" id="PF12733"/>
    </source>
</evidence>
<feature type="compositionally biased region" description="Low complexity" evidence="1">
    <location>
        <begin position="309"/>
        <end position="325"/>
    </location>
</feature>
<dbReference type="Pfam" id="PF12733">
    <property type="entry name" value="Cadherin-like"/>
    <property type="match status" value="3"/>
</dbReference>
<proteinExistence type="predicted"/>
<comment type="caution">
    <text evidence="3">The sequence shown here is derived from an EMBL/GenBank/DDBJ whole genome shotgun (WGS) entry which is preliminary data.</text>
</comment>
<name>A0A6M0P5B8_9BACI</name>
<feature type="domain" description="Cadherin-like beta-sandwich-like" evidence="2">
    <location>
        <begin position="153"/>
        <end position="240"/>
    </location>
</feature>
<evidence type="ECO:0000313" key="3">
    <source>
        <dbReference type="EMBL" id="NEY19914.1"/>
    </source>
</evidence>
<feature type="domain" description="Cadherin-like beta-sandwich-like" evidence="2">
    <location>
        <begin position="57"/>
        <end position="144"/>
    </location>
</feature>